<keyword evidence="2 11" id="KW-0813">Transport</keyword>
<feature type="chain" id="PRO_5046735238" evidence="13">
    <location>
        <begin position="19"/>
        <end position="786"/>
    </location>
</feature>
<evidence type="ECO:0000313" key="16">
    <source>
        <dbReference type="EMBL" id="GGB56131.1"/>
    </source>
</evidence>
<comment type="caution">
    <text evidence="16">The sequence shown here is derived from an EMBL/GenBank/DDBJ whole genome shotgun (WGS) entry which is preliminary data.</text>
</comment>
<evidence type="ECO:0000256" key="10">
    <source>
        <dbReference type="ARBA" id="ARBA00023237"/>
    </source>
</evidence>
<evidence type="ECO:0000313" key="17">
    <source>
        <dbReference type="Proteomes" id="UP000614261"/>
    </source>
</evidence>
<protein>
    <submittedName>
        <fullName evidence="16">TonB-dependent receptor</fullName>
    </submittedName>
</protein>
<feature type="domain" description="TonB-dependent receptor-like beta-barrel" evidence="14">
    <location>
        <begin position="305"/>
        <end position="742"/>
    </location>
</feature>
<keyword evidence="13" id="KW-0732">Signal</keyword>
<evidence type="ECO:0000256" key="4">
    <source>
        <dbReference type="ARBA" id="ARBA00022496"/>
    </source>
</evidence>
<evidence type="ECO:0000256" key="2">
    <source>
        <dbReference type="ARBA" id="ARBA00022448"/>
    </source>
</evidence>
<dbReference type="Proteomes" id="UP000614261">
    <property type="component" value="Unassembled WGS sequence"/>
</dbReference>
<dbReference type="Gene3D" id="2.40.170.20">
    <property type="entry name" value="TonB-dependent receptor, beta-barrel domain"/>
    <property type="match status" value="1"/>
</dbReference>
<dbReference type="InterPro" id="IPR000531">
    <property type="entry name" value="Beta-barrel_TonB"/>
</dbReference>
<evidence type="ECO:0000256" key="11">
    <source>
        <dbReference type="PROSITE-ProRule" id="PRU01360"/>
    </source>
</evidence>
<evidence type="ECO:0000256" key="9">
    <source>
        <dbReference type="ARBA" id="ARBA00023136"/>
    </source>
</evidence>
<dbReference type="Pfam" id="PF00593">
    <property type="entry name" value="TonB_dep_Rec_b-barrel"/>
    <property type="match status" value="1"/>
</dbReference>
<evidence type="ECO:0000259" key="14">
    <source>
        <dbReference type="Pfam" id="PF00593"/>
    </source>
</evidence>
<dbReference type="RefSeq" id="WP_188513173.1">
    <property type="nucleotide sequence ID" value="NZ_BMGD01000002.1"/>
</dbReference>
<reference evidence="17" key="1">
    <citation type="journal article" date="2019" name="Int. J. Syst. Evol. Microbiol.">
        <title>The Global Catalogue of Microorganisms (GCM) 10K type strain sequencing project: providing services to taxonomists for standard genome sequencing and annotation.</title>
        <authorList>
            <consortium name="The Broad Institute Genomics Platform"/>
            <consortium name="The Broad Institute Genome Sequencing Center for Infectious Disease"/>
            <person name="Wu L."/>
            <person name="Ma J."/>
        </authorList>
    </citation>
    <scope>NUCLEOTIDE SEQUENCE [LARGE SCALE GENOMIC DNA]</scope>
    <source>
        <strain evidence="17">CGMCC 1.12851</strain>
    </source>
</reference>
<dbReference type="PROSITE" id="PS52016">
    <property type="entry name" value="TONB_DEPENDENT_REC_3"/>
    <property type="match status" value="1"/>
</dbReference>
<evidence type="ECO:0000256" key="1">
    <source>
        <dbReference type="ARBA" id="ARBA00004571"/>
    </source>
</evidence>
<keyword evidence="6" id="KW-0408">Iron</keyword>
<dbReference type="InterPro" id="IPR039426">
    <property type="entry name" value="TonB-dep_rcpt-like"/>
</dbReference>
<keyword evidence="7" id="KW-0406">Ion transport</keyword>
<keyword evidence="4" id="KW-0410">Iron transport</keyword>
<comment type="similarity">
    <text evidence="11 12">Belongs to the TonB-dependent receptor family.</text>
</comment>
<evidence type="ECO:0000256" key="6">
    <source>
        <dbReference type="ARBA" id="ARBA00023004"/>
    </source>
</evidence>
<keyword evidence="16" id="KW-0675">Receptor</keyword>
<dbReference type="PANTHER" id="PTHR32552:SF81">
    <property type="entry name" value="TONB-DEPENDENT OUTER MEMBRANE RECEPTOR"/>
    <property type="match status" value="1"/>
</dbReference>
<dbReference type="Pfam" id="PF07715">
    <property type="entry name" value="Plug"/>
    <property type="match status" value="1"/>
</dbReference>
<keyword evidence="3 11" id="KW-1134">Transmembrane beta strand</keyword>
<dbReference type="InterPro" id="IPR036942">
    <property type="entry name" value="Beta-barrel_TonB_sf"/>
</dbReference>
<comment type="subcellular location">
    <subcellularLocation>
        <location evidence="1 11">Cell outer membrane</location>
        <topology evidence="1 11">Multi-pass membrane protein</topology>
    </subcellularLocation>
</comment>
<evidence type="ECO:0000256" key="13">
    <source>
        <dbReference type="SAM" id="SignalP"/>
    </source>
</evidence>
<proteinExistence type="inferred from homology"/>
<evidence type="ECO:0000256" key="5">
    <source>
        <dbReference type="ARBA" id="ARBA00022692"/>
    </source>
</evidence>
<organism evidence="16 17">
    <name type="scientific">Blastomonas aquatica</name>
    <dbReference type="NCBI Taxonomy" id="1510276"/>
    <lineage>
        <taxon>Bacteria</taxon>
        <taxon>Pseudomonadati</taxon>
        <taxon>Pseudomonadota</taxon>
        <taxon>Alphaproteobacteria</taxon>
        <taxon>Sphingomonadales</taxon>
        <taxon>Sphingomonadaceae</taxon>
        <taxon>Blastomonas</taxon>
    </lineage>
</organism>
<dbReference type="SUPFAM" id="SSF56935">
    <property type="entry name" value="Porins"/>
    <property type="match status" value="1"/>
</dbReference>
<feature type="domain" description="TonB-dependent receptor plug" evidence="15">
    <location>
        <begin position="57"/>
        <end position="161"/>
    </location>
</feature>
<gene>
    <name evidence="16" type="ORF">GCM10010833_08550</name>
</gene>
<dbReference type="EMBL" id="BMGD01000002">
    <property type="protein sequence ID" value="GGB56131.1"/>
    <property type="molecule type" value="Genomic_DNA"/>
</dbReference>
<evidence type="ECO:0000256" key="8">
    <source>
        <dbReference type="ARBA" id="ARBA00023077"/>
    </source>
</evidence>
<sequence length="786" mass="84173">MRKLTFLLLLGTATPALAQADGQAAVQQLAVAAADQTERPAMEGEIVVTAQRRAERLQDVPVSVTAVTAEALEARGINNLAQLSQAAPSLQVSGENNFTIRGVGTLAFQQTLESSVAIAQDEVNLVSSILGGAVGTFYDVAQVEVLSGPQGLLFGKNASAGLLNIVTRRPVLGETSGELQLEGVYRPSTPTNGLGVVGQGTINLPVSANSALRINATYSSQDPVVKFIGTGGGDFGLTQFGVRAKYLVEFTDALSLYVIGDYNEEKGIATYFDRPYLRLPPAARALPFLNAVGIVPSERNLFIGGNGQFFRNVKRGGVQAKLSYELPSGIEISNIFAWKAAERQQNFDTDYTEALGVDINQSDTKYSQFTNELRVALPAENRFTGQVGLFFYSADTSSVGGLAGANYGPAVRPGFPFCVGATSIGTNPGQCRRSNAFFIGNDFDFDLDSKSYAAFGQFTYEVVDGLKLIAGGRVTHDRLKIDLAQNQMFYFVTLGVPLTASAETSNTNFSYRLGAQYNFTPDIMAYGTFGRGYKGPGFSQNVPRVGVSPIVEPETNDNIELGLKSTLMDRKITLNIAAFRSKFKNLQVSSFSPELGSSIIQNAASSKSQGIEFSVNARPVEGLTFNVAATILDSKFQDFPGAECYIGQPTPSCLVPTGRQFNAGGLVTPATSKFVATAQAQYEWTVNGSLSAFVEGNILHRSSQWFTINQAPGTRLGAFQTLGASFGVKSDDGWRMSLFCRNCTDKFVPSFLGIDNGEANQGRLGTGFLTNFNSVVQVGVNFGFEF</sequence>
<keyword evidence="10 11" id="KW-0998">Cell outer membrane</keyword>
<dbReference type="PANTHER" id="PTHR32552">
    <property type="entry name" value="FERRICHROME IRON RECEPTOR-RELATED"/>
    <property type="match status" value="1"/>
</dbReference>
<feature type="signal peptide" evidence="13">
    <location>
        <begin position="1"/>
        <end position="18"/>
    </location>
</feature>
<keyword evidence="9 11" id="KW-0472">Membrane</keyword>
<dbReference type="InterPro" id="IPR012910">
    <property type="entry name" value="Plug_dom"/>
</dbReference>
<keyword evidence="8 12" id="KW-0798">TonB box</keyword>
<accession>A0ABQ1J254</accession>
<evidence type="ECO:0000256" key="3">
    <source>
        <dbReference type="ARBA" id="ARBA00022452"/>
    </source>
</evidence>
<evidence type="ECO:0000256" key="12">
    <source>
        <dbReference type="RuleBase" id="RU003357"/>
    </source>
</evidence>
<evidence type="ECO:0000256" key="7">
    <source>
        <dbReference type="ARBA" id="ARBA00023065"/>
    </source>
</evidence>
<keyword evidence="5 11" id="KW-0812">Transmembrane</keyword>
<keyword evidence="17" id="KW-1185">Reference proteome</keyword>
<evidence type="ECO:0000259" key="15">
    <source>
        <dbReference type="Pfam" id="PF07715"/>
    </source>
</evidence>
<name>A0ABQ1J254_9SPHN</name>